<evidence type="ECO:0000313" key="3">
    <source>
        <dbReference type="Proteomes" id="UP000054937"/>
    </source>
</evidence>
<dbReference type="OMA" id="YCLIATH"/>
<dbReference type="Gene3D" id="1.25.10.10">
    <property type="entry name" value="Leucine-rich Repeat Variant"/>
    <property type="match status" value="1"/>
</dbReference>
<dbReference type="InterPro" id="IPR019399">
    <property type="entry name" value="Parkin_co-regulated_protein"/>
</dbReference>
<dbReference type="Proteomes" id="UP000054937">
    <property type="component" value="Unassembled WGS sequence"/>
</dbReference>
<dbReference type="OrthoDB" id="10258089at2759"/>
<feature type="compositionally biased region" description="Basic and acidic residues" evidence="1">
    <location>
        <begin position="1"/>
        <end position="13"/>
    </location>
</feature>
<dbReference type="Pfam" id="PF10274">
    <property type="entry name" value="ParcG"/>
    <property type="match status" value="1"/>
</dbReference>
<dbReference type="PANTHER" id="PTHR21207:SF1">
    <property type="entry name" value="PACRG-LIKE PROTEIN"/>
    <property type="match status" value="1"/>
</dbReference>
<dbReference type="SUPFAM" id="SSF48371">
    <property type="entry name" value="ARM repeat"/>
    <property type="match status" value="1"/>
</dbReference>
<feature type="compositionally biased region" description="Polar residues" evidence="1">
    <location>
        <begin position="14"/>
        <end position="45"/>
    </location>
</feature>
<feature type="compositionally biased region" description="Basic and acidic residues" evidence="1">
    <location>
        <begin position="54"/>
        <end position="64"/>
    </location>
</feature>
<comment type="caution">
    <text evidence="2">The sequence shown here is derived from an EMBL/GenBank/DDBJ whole genome shotgun (WGS) entry which is preliminary data.</text>
</comment>
<dbReference type="EMBL" id="LDAU01000231">
    <property type="protein sequence ID" value="KRW98734.1"/>
    <property type="molecule type" value="Genomic_DNA"/>
</dbReference>
<accession>A0A0V0Q950</accession>
<evidence type="ECO:0000256" key="1">
    <source>
        <dbReference type="SAM" id="MobiDB-lite"/>
    </source>
</evidence>
<evidence type="ECO:0000313" key="2">
    <source>
        <dbReference type="EMBL" id="KRW98734.1"/>
    </source>
</evidence>
<feature type="region of interest" description="Disordered" evidence="1">
    <location>
        <begin position="1"/>
        <end position="71"/>
    </location>
</feature>
<dbReference type="AlphaFoldDB" id="A0A0V0Q950"/>
<gene>
    <name evidence="2" type="ORF">PPERSA_03869</name>
</gene>
<proteinExistence type="predicted"/>
<protein>
    <submittedName>
        <fullName evidence="2">Armadillo-type fold</fullName>
    </submittedName>
</protein>
<name>A0A0V0Q950_PSEPJ</name>
<reference evidence="2 3" key="1">
    <citation type="journal article" date="2015" name="Sci. Rep.">
        <title>Genome of the facultative scuticociliatosis pathogen Pseudocohnilembus persalinus provides insight into its virulence through horizontal gene transfer.</title>
        <authorList>
            <person name="Xiong J."/>
            <person name="Wang G."/>
            <person name="Cheng J."/>
            <person name="Tian M."/>
            <person name="Pan X."/>
            <person name="Warren A."/>
            <person name="Jiang C."/>
            <person name="Yuan D."/>
            <person name="Miao W."/>
        </authorList>
    </citation>
    <scope>NUCLEOTIDE SEQUENCE [LARGE SCALE GENOMIC DNA]</scope>
    <source>
        <strain evidence="2">36N120E</strain>
    </source>
</reference>
<dbReference type="InterPro" id="IPR016024">
    <property type="entry name" value="ARM-type_fold"/>
</dbReference>
<dbReference type="InterPro" id="IPR011989">
    <property type="entry name" value="ARM-like"/>
</dbReference>
<organism evidence="2 3">
    <name type="scientific">Pseudocohnilembus persalinus</name>
    <name type="common">Ciliate</name>
    <dbReference type="NCBI Taxonomy" id="266149"/>
    <lineage>
        <taxon>Eukaryota</taxon>
        <taxon>Sar</taxon>
        <taxon>Alveolata</taxon>
        <taxon>Ciliophora</taxon>
        <taxon>Intramacronucleata</taxon>
        <taxon>Oligohymenophorea</taxon>
        <taxon>Scuticociliatia</taxon>
        <taxon>Philasterida</taxon>
        <taxon>Pseudocohnilembidae</taxon>
        <taxon>Pseudocohnilembus</taxon>
    </lineage>
</organism>
<sequence length="265" mass="29905">MFSKTPLERDKKITSTNQQQKIKTQTVAQKQSTQITQPQSLQKKSLLNKPGIKKLPEEETKTQEKTGFTNKPSDKFKNIKCADPFASSKSGQNAGSFMYIYNAGGIPCRVSHGTSKLYLQWNQGVDISQLNYDPILITCFEGLVEQKHPYNFIAYQCAKEMLEDEQSGEKVVPILQKLVWPLRAALGNSNDKVYENALEIAKCLSNSVGPNLNIHIKNLLVPVIRKVQNKKYRDKIYEFLNILEENGGSDVQKTIKASIPTYTNC</sequence>
<dbReference type="PANTHER" id="PTHR21207">
    <property type="entry name" value="PARKIN COREGULATED GENE PROTEIN PARK2 COREGULATED"/>
    <property type="match status" value="1"/>
</dbReference>
<dbReference type="InParanoid" id="A0A0V0Q950"/>
<keyword evidence="3" id="KW-1185">Reference proteome</keyword>